<evidence type="ECO:0000313" key="3">
    <source>
        <dbReference type="Proteomes" id="UP000323454"/>
    </source>
</evidence>
<dbReference type="RefSeq" id="WP_149850109.1">
    <property type="nucleotide sequence ID" value="NZ_VUOB01000023.1"/>
</dbReference>
<dbReference type="AlphaFoldDB" id="A0A5B2XE21"/>
<proteinExistence type="predicted"/>
<dbReference type="InterPro" id="IPR027417">
    <property type="entry name" value="P-loop_NTPase"/>
</dbReference>
<evidence type="ECO:0000259" key="1">
    <source>
        <dbReference type="Pfam" id="PF00350"/>
    </source>
</evidence>
<dbReference type="OrthoDB" id="4379468at2"/>
<comment type="caution">
    <text evidence="2">The sequence shown here is derived from an EMBL/GenBank/DDBJ whole genome shotgun (WGS) entry which is preliminary data.</text>
</comment>
<reference evidence="2 3" key="1">
    <citation type="submission" date="2019-09" db="EMBL/GenBank/DDBJ databases">
        <title>Goodfellowia gen. nov., a new genus of the Pseudonocardineae related to Actinoalloteichus, containing Goodfellowia coeruleoviolacea gen. nov., comb. nov. gen. nov., comb. nov.</title>
        <authorList>
            <person name="Labeda D."/>
        </authorList>
    </citation>
    <scope>NUCLEOTIDE SEQUENCE [LARGE SCALE GENOMIC DNA]</scope>
    <source>
        <strain evidence="2 3">AN110305</strain>
    </source>
</reference>
<dbReference type="InterPro" id="IPR045063">
    <property type="entry name" value="Dynamin_N"/>
</dbReference>
<dbReference type="SUPFAM" id="SSF52540">
    <property type="entry name" value="P-loop containing nucleoside triphosphate hydrolases"/>
    <property type="match status" value="1"/>
</dbReference>
<dbReference type="EMBL" id="VUOB01000023">
    <property type="protein sequence ID" value="KAA2261947.1"/>
    <property type="molecule type" value="Genomic_DNA"/>
</dbReference>
<reference evidence="2 3" key="2">
    <citation type="submission" date="2019-09" db="EMBL/GenBank/DDBJ databases">
        <authorList>
            <person name="Jin C."/>
        </authorList>
    </citation>
    <scope>NUCLEOTIDE SEQUENCE [LARGE SCALE GENOMIC DNA]</scope>
    <source>
        <strain evidence="2 3">AN110305</strain>
    </source>
</reference>
<dbReference type="Proteomes" id="UP000323454">
    <property type="component" value="Unassembled WGS sequence"/>
</dbReference>
<keyword evidence="3" id="KW-1185">Reference proteome</keyword>
<dbReference type="Pfam" id="PF00350">
    <property type="entry name" value="Dynamin_N"/>
    <property type="match status" value="1"/>
</dbReference>
<evidence type="ECO:0000313" key="2">
    <source>
        <dbReference type="EMBL" id="KAA2261947.1"/>
    </source>
</evidence>
<sequence>MTLDEAVWGALNEAAALYRGNPRATNWLGHQLERFAEPVRIAVAGQQKSGKSTLVNAIVGEQIAPIELSDGTQVPTWYRDGAPPRASLVTRNGAAQDVPVDRVDRRLRIDLRSWPPPQVERISVDWPSRALRGATLIDTPACPPSAAERLAREADAVLYLTRHLHGTDTQSLESLQHPPLASAGPVNAILVLSHADELGASRIDALSAAKRVARRYRADVQVSPLCQNVVAVAGLLAHTARTLREHEFGALSALAGTPRAALDGALLSADRFAGTDFPAAVSQEIRQELLNRFGVFGVRLAVTLIRTGCHNQAALTAELVQRSGLAELRESIGQCFTERREVLKARSALLALEDVLRMEPHPGAARLTAHLERVLASAHEFRELRLTAALQCGRTTLPDGLDLEAQRLLGAAGTGVHARLGVAEAATGSELRQLAVDVVDRWRVQAENPLFTARQRQAAATVVRSCEGMVARLVAERG</sequence>
<accession>A0A5B2XE21</accession>
<name>A0A5B2XE21_9PSEU</name>
<organism evidence="2 3">
    <name type="scientific">Solihabitans fulvus</name>
    <dbReference type="NCBI Taxonomy" id="1892852"/>
    <lineage>
        <taxon>Bacteria</taxon>
        <taxon>Bacillati</taxon>
        <taxon>Actinomycetota</taxon>
        <taxon>Actinomycetes</taxon>
        <taxon>Pseudonocardiales</taxon>
        <taxon>Pseudonocardiaceae</taxon>
        <taxon>Solihabitans</taxon>
    </lineage>
</organism>
<feature type="domain" description="Dynamin N-terminal" evidence="1">
    <location>
        <begin position="41"/>
        <end position="104"/>
    </location>
</feature>
<gene>
    <name evidence="2" type="ORF">F0L68_14675</name>
</gene>
<protein>
    <recommendedName>
        <fullName evidence="1">Dynamin N-terminal domain-containing protein</fullName>
    </recommendedName>
</protein>
<dbReference type="Gene3D" id="3.40.50.300">
    <property type="entry name" value="P-loop containing nucleotide triphosphate hydrolases"/>
    <property type="match status" value="1"/>
</dbReference>
<dbReference type="CDD" id="cd00882">
    <property type="entry name" value="Ras_like_GTPase"/>
    <property type="match status" value="1"/>
</dbReference>